<evidence type="ECO:0000256" key="6">
    <source>
        <dbReference type="SAM" id="Phobius"/>
    </source>
</evidence>
<feature type="transmembrane region" description="Helical" evidence="6">
    <location>
        <begin position="282"/>
        <end position="304"/>
    </location>
</feature>
<dbReference type="PANTHER" id="PTHR43370:SF1">
    <property type="entry name" value="GUANOSINE ABC TRANSPORTER PERMEASE PROTEIN NUPQ"/>
    <property type="match status" value="1"/>
</dbReference>
<comment type="subcellular location">
    <subcellularLocation>
        <location evidence="1">Cell membrane</location>
        <topology evidence="1">Multi-pass membrane protein</topology>
    </subcellularLocation>
</comment>
<evidence type="ECO:0000256" key="3">
    <source>
        <dbReference type="ARBA" id="ARBA00022692"/>
    </source>
</evidence>
<feature type="transmembrane region" description="Helical" evidence="6">
    <location>
        <begin position="379"/>
        <end position="398"/>
    </location>
</feature>
<gene>
    <name evidence="7" type="ORF">GH723_13550</name>
</gene>
<keyword evidence="5 6" id="KW-0472">Membrane</keyword>
<dbReference type="Proteomes" id="UP000334019">
    <property type="component" value="Chromosome"/>
</dbReference>
<protein>
    <submittedName>
        <fullName evidence="7">ABC transporter permease</fullName>
    </submittedName>
</protein>
<reference evidence="7 8" key="1">
    <citation type="submission" date="2019-11" db="EMBL/GenBank/DDBJ databases">
        <authorList>
            <person name="He Y."/>
        </authorList>
    </citation>
    <scope>NUCLEOTIDE SEQUENCE [LARGE SCALE GENOMIC DNA]</scope>
    <source>
        <strain evidence="7 8">SCSIO 58843</strain>
    </source>
</reference>
<organism evidence="7 8">
    <name type="scientific">Actinomarinicola tropica</name>
    <dbReference type="NCBI Taxonomy" id="2789776"/>
    <lineage>
        <taxon>Bacteria</taxon>
        <taxon>Bacillati</taxon>
        <taxon>Actinomycetota</taxon>
        <taxon>Acidimicrobiia</taxon>
        <taxon>Acidimicrobiales</taxon>
        <taxon>Iamiaceae</taxon>
        <taxon>Actinomarinicola</taxon>
    </lineage>
</organism>
<evidence type="ECO:0000256" key="5">
    <source>
        <dbReference type="ARBA" id="ARBA00023136"/>
    </source>
</evidence>
<sequence>MSVSTELRSGDGPLGGPTPGPGLLERWGAIASWQRIVVLALFGVFLLSVTRIVADTGQLTSSGTSGAALRFTVPIALAALGGVFSERSGIINIGLEGMMILGTWFGAYGAWQYGIWWGLVLGMLGGAAGGLLHAVATVTFGVDHIISGVAINILGGGIARYLSVVTYTTGTGGGATQSPAITDQDFGRVDVPVLAGGDVFGWTSPDLFGWLEERNWFFIGDLGGILKGLTSNLSVFTIIALALVPLAYWLLWRTAFGLRIRSCGENPEAAESLGVPVYRMKYAAVTISGALAGMGGAFLALVASNLYREGQTGGRGFIGLAAMIFGNWNPFGAFAGASLFGFTDALQIRSNEAIHALLLFVALLAAVFALRAGFVQRRAIPAVLLALTSVAFLAWYTFAEEVPRQFVTFTPHVVTLLVLGFATQRLRPPAWNGRVYRKGEAH</sequence>
<proteinExistence type="predicted"/>
<feature type="transmembrane region" description="Helical" evidence="6">
    <location>
        <begin position="316"/>
        <end position="341"/>
    </location>
</feature>
<evidence type="ECO:0000256" key="4">
    <source>
        <dbReference type="ARBA" id="ARBA00022989"/>
    </source>
</evidence>
<feature type="transmembrane region" description="Helical" evidence="6">
    <location>
        <begin position="353"/>
        <end position="372"/>
    </location>
</feature>
<dbReference type="InterPro" id="IPR001851">
    <property type="entry name" value="ABC_transp_permease"/>
</dbReference>
<feature type="transmembrane region" description="Helical" evidence="6">
    <location>
        <begin position="66"/>
        <end position="84"/>
    </location>
</feature>
<dbReference type="AlphaFoldDB" id="A0A5Q2RQ65"/>
<evidence type="ECO:0000313" key="7">
    <source>
        <dbReference type="EMBL" id="QGG96040.1"/>
    </source>
</evidence>
<dbReference type="RefSeq" id="WP_153760146.1">
    <property type="nucleotide sequence ID" value="NZ_CP045851.1"/>
</dbReference>
<dbReference type="GO" id="GO:0022857">
    <property type="term" value="F:transmembrane transporter activity"/>
    <property type="evidence" value="ECO:0007669"/>
    <property type="project" value="InterPro"/>
</dbReference>
<dbReference type="EMBL" id="CP045851">
    <property type="protein sequence ID" value="QGG96040.1"/>
    <property type="molecule type" value="Genomic_DNA"/>
</dbReference>
<dbReference type="Pfam" id="PF02653">
    <property type="entry name" value="BPD_transp_2"/>
    <property type="match status" value="1"/>
</dbReference>
<feature type="transmembrane region" description="Helical" evidence="6">
    <location>
        <begin position="115"/>
        <end position="136"/>
    </location>
</feature>
<keyword evidence="3 6" id="KW-0812">Transmembrane</keyword>
<evidence type="ECO:0000313" key="8">
    <source>
        <dbReference type="Proteomes" id="UP000334019"/>
    </source>
</evidence>
<keyword evidence="8" id="KW-1185">Reference proteome</keyword>
<dbReference type="GO" id="GO:0005886">
    <property type="term" value="C:plasma membrane"/>
    <property type="evidence" value="ECO:0007669"/>
    <property type="project" value="UniProtKB-SubCell"/>
</dbReference>
<dbReference type="KEGG" id="atq:GH723_13550"/>
<dbReference type="PANTHER" id="PTHR43370">
    <property type="entry name" value="SUGAR ABC TRANSPORTER INTEGRAL MEMBRANE PROTEIN-RELATED"/>
    <property type="match status" value="1"/>
</dbReference>
<feature type="transmembrane region" description="Helical" evidence="6">
    <location>
        <begin position="36"/>
        <end position="54"/>
    </location>
</feature>
<name>A0A5Q2RQ65_9ACTN</name>
<evidence type="ECO:0000256" key="1">
    <source>
        <dbReference type="ARBA" id="ARBA00004651"/>
    </source>
</evidence>
<dbReference type="CDD" id="cd06580">
    <property type="entry name" value="TM_PBP1_transp_TpRbsC_like"/>
    <property type="match status" value="1"/>
</dbReference>
<keyword evidence="4 6" id="KW-1133">Transmembrane helix</keyword>
<keyword evidence="2" id="KW-1003">Cell membrane</keyword>
<feature type="transmembrane region" description="Helical" evidence="6">
    <location>
        <begin position="91"/>
        <end position="109"/>
    </location>
</feature>
<accession>A0A5Q2RQ65</accession>
<feature type="transmembrane region" description="Helical" evidence="6">
    <location>
        <begin position="233"/>
        <end position="252"/>
    </location>
</feature>
<evidence type="ECO:0000256" key="2">
    <source>
        <dbReference type="ARBA" id="ARBA00022475"/>
    </source>
</evidence>